<dbReference type="GO" id="GO:0000325">
    <property type="term" value="C:plant-type vacuole"/>
    <property type="evidence" value="ECO:0007669"/>
    <property type="project" value="TreeGrafter"/>
</dbReference>
<dbReference type="AlphaFoldDB" id="A0A445BXU6"/>
<keyword evidence="8" id="KW-0677">Repeat</keyword>
<dbReference type="PANTHER" id="PTHR46988:SF2">
    <property type="entry name" value="TWO PORE CALCIUM CHANNEL PROTEIN 1"/>
    <property type="match status" value="1"/>
</dbReference>
<evidence type="ECO:0000256" key="7">
    <source>
        <dbReference type="ARBA" id="ARBA00022692"/>
    </source>
</evidence>
<name>A0A445BXU6_ARAHY</name>
<gene>
    <name evidence="17" type="ORF">Ahy_A08g039791</name>
</gene>
<keyword evidence="6" id="KW-0107">Calcium channel</keyword>
<keyword evidence="5" id="KW-0109">Calcium transport</keyword>
<comment type="subcellular location">
    <subcellularLocation>
        <location evidence="1">Membrane</location>
        <topology evidence="1">Multi-pass membrane protein</topology>
    </subcellularLocation>
</comment>
<evidence type="ECO:0000256" key="13">
    <source>
        <dbReference type="ARBA" id="ARBA00023136"/>
    </source>
</evidence>
<protein>
    <recommendedName>
        <fullName evidence="16">Ion transport domain-containing protein</fullName>
    </recommendedName>
</protein>
<dbReference type="GO" id="GO:0034702">
    <property type="term" value="C:monoatomic ion channel complex"/>
    <property type="evidence" value="ECO:0007669"/>
    <property type="project" value="UniProtKB-KW"/>
</dbReference>
<accession>A0A445BXU6</accession>
<keyword evidence="10" id="KW-0851">Voltage-gated channel</keyword>
<keyword evidence="14" id="KW-0407">Ion channel</keyword>
<proteinExistence type="inferred from homology"/>
<dbReference type="PANTHER" id="PTHR46988">
    <property type="entry name" value="TWO PORE CALCIUM CHANNEL PROTEIN 1"/>
    <property type="match status" value="1"/>
</dbReference>
<feature type="transmembrane region" description="Helical" evidence="15">
    <location>
        <begin position="105"/>
        <end position="124"/>
    </location>
</feature>
<evidence type="ECO:0000256" key="3">
    <source>
        <dbReference type="ARBA" id="ARBA00011738"/>
    </source>
</evidence>
<dbReference type="EMBL" id="SDMP01000008">
    <property type="protein sequence ID" value="RYR43368.1"/>
    <property type="molecule type" value="Genomic_DNA"/>
</dbReference>
<evidence type="ECO:0000256" key="8">
    <source>
        <dbReference type="ARBA" id="ARBA00022737"/>
    </source>
</evidence>
<dbReference type="GO" id="GO:0005245">
    <property type="term" value="F:voltage-gated calcium channel activity"/>
    <property type="evidence" value="ECO:0007669"/>
    <property type="project" value="InterPro"/>
</dbReference>
<keyword evidence="18" id="KW-1185">Reference proteome</keyword>
<dbReference type="GO" id="GO:0005774">
    <property type="term" value="C:vacuolar membrane"/>
    <property type="evidence" value="ECO:0007669"/>
    <property type="project" value="TreeGrafter"/>
</dbReference>
<comment type="caution">
    <text evidence="17">The sequence shown here is derived from an EMBL/GenBank/DDBJ whole genome shotgun (WGS) entry which is preliminary data.</text>
</comment>
<evidence type="ECO:0000259" key="16">
    <source>
        <dbReference type="Pfam" id="PF00520"/>
    </source>
</evidence>
<evidence type="ECO:0000256" key="5">
    <source>
        <dbReference type="ARBA" id="ARBA00022568"/>
    </source>
</evidence>
<keyword evidence="12" id="KW-0406">Ion transport</keyword>
<dbReference type="InterPro" id="IPR005821">
    <property type="entry name" value="Ion_trans_dom"/>
</dbReference>
<comment type="subunit">
    <text evidence="3">Homodimer.</text>
</comment>
<dbReference type="Gene3D" id="1.10.287.70">
    <property type="match status" value="1"/>
</dbReference>
<feature type="transmembrane region" description="Helical" evidence="15">
    <location>
        <begin position="136"/>
        <end position="161"/>
    </location>
</feature>
<evidence type="ECO:0000256" key="15">
    <source>
        <dbReference type="SAM" id="Phobius"/>
    </source>
</evidence>
<feature type="transmembrane region" description="Helical" evidence="15">
    <location>
        <begin position="75"/>
        <end position="93"/>
    </location>
</feature>
<keyword evidence="7 15" id="KW-0812">Transmembrane</keyword>
<evidence type="ECO:0000256" key="11">
    <source>
        <dbReference type="ARBA" id="ARBA00022989"/>
    </source>
</evidence>
<keyword evidence="4" id="KW-0813">Transport</keyword>
<dbReference type="Pfam" id="PF00520">
    <property type="entry name" value="Ion_trans"/>
    <property type="match status" value="1"/>
</dbReference>
<evidence type="ECO:0000256" key="6">
    <source>
        <dbReference type="ARBA" id="ARBA00022673"/>
    </source>
</evidence>
<keyword evidence="13 15" id="KW-0472">Membrane</keyword>
<dbReference type="FunFam" id="1.10.287.70:FF:000129">
    <property type="entry name" value="Two pore calcium channel protein 1"/>
    <property type="match status" value="1"/>
</dbReference>
<evidence type="ECO:0000256" key="4">
    <source>
        <dbReference type="ARBA" id="ARBA00022448"/>
    </source>
</evidence>
<evidence type="ECO:0000313" key="18">
    <source>
        <dbReference type="Proteomes" id="UP000289738"/>
    </source>
</evidence>
<evidence type="ECO:0000256" key="10">
    <source>
        <dbReference type="ARBA" id="ARBA00022882"/>
    </source>
</evidence>
<dbReference type="GO" id="GO:0019722">
    <property type="term" value="P:calcium-mediated signaling"/>
    <property type="evidence" value="ECO:0007669"/>
    <property type="project" value="UniProtKB-ARBA"/>
</dbReference>
<evidence type="ECO:0000256" key="14">
    <source>
        <dbReference type="ARBA" id="ARBA00023303"/>
    </source>
</evidence>
<sequence>MALKVYAYGFENYWRDGQNRFDFVITWIIDFLLEWRMDPLPSSGKNVEVDKAPNACQAIPRLCCNFLNAVAKFDAILWDHILCLMYLLLGWCTENSYLLFNFNDYPNGMVTLFNLVVMGNWQVWMQSYKELTGTSWTYVYFISFYLVTVLLLLNLVVAFVLEAFFAEMELESPDTCDEQDKDAGKSHFLSCEAYTDLV</sequence>
<keyword evidence="9" id="KW-0106">Calcium</keyword>
<evidence type="ECO:0000256" key="2">
    <source>
        <dbReference type="ARBA" id="ARBA00009286"/>
    </source>
</evidence>
<keyword evidence="11 15" id="KW-1133">Transmembrane helix</keyword>
<feature type="domain" description="Ion transport" evidence="16">
    <location>
        <begin position="1"/>
        <end position="166"/>
    </location>
</feature>
<dbReference type="Gene3D" id="1.20.120.350">
    <property type="entry name" value="Voltage-gated potassium channels. Chain C"/>
    <property type="match status" value="1"/>
</dbReference>
<dbReference type="InterPro" id="IPR027359">
    <property type="entry name" value="Volt_channel_dom_sf"/>
</dbReference>
<reference evidence="17 18" key="1">
    <citation type="submission" date="2019-01" db="EMBL/GenBank/DDBJ databases">
        <title>Sequencing of cultivated peanut Arachis hypogaea provides insights into genome evolution and oil improvement.</title>
        <authorList>
            <person name="Chen X."/>
        </authorList>
    </citation>
    <scope>NUCLEOTIDE SEQUENCE [LARGE SCALE GENOMIC DNA]</scope>
    <source>
        <strain evidence="18">cv. Fuhuasheng</strain>
        <tissue evidence="17">Leaves</tissue>
    </source>
</reference>
<comment type="similarity">
    <text evidence="2">Belongs to the calcium channel alpha-1 subunit (TC 1.A.1.11) family. Two pore calcium channel subfamily.</text>
</comment>
<evidence type="ECO:0000256" key="12">
    <source>
        <dbReference type="ARBA" id="ARBA00023065"/>
    </source>
</evidence>
<evidence type="ECO:0000256" key="1">
    <source>
        <dbReference type="ARBA" id="ARBA00004141"/>
    </source>
</evidence>
<dbReference type="InterPro" id="IPR044581">
    <property type="entry name" value="TPC1_plant"/>
</dbReference>
<organism evidence="17 18">
    <name type="scientific">Arachis hypogaea</name>
    <name type="common">Peanut</name>
    <dbReference type="NCBI Taxonomy" id="3818"/>
    <lineage>
        <taxon>Eukaryota</taxon>
        <taxon>Viridiplantae</taxon>
        <taxon>Streptophyta</taxon>
        <taxon>Embryophyta</taxon>
        <taxon>Tracheophyta</taxon>
        <taxon>Spermatophyta</taxon>
        <taxon>Magnoliopsida</taxon>
        <taxon>eudicotyledons</taxon>
        <taxon>Gunneridae</taxon>
        <taxon>Pentapetalae</taxon>
        <taxon>rosids</taxon>
        <taxon>fabids</taxon>
        <taxon>Fabales</taxon>
        <taxon>Fabaceae</taxon>
        <taxon>Papilionoideae</taxon>
        <taxon>50 kb inversion clade</taxon>
        <taxon>dalbergioids sensu lato</taxon>
        <taxon>Dalbergieae</taxon>
        <taxon>Pterocarpus clade</taxon>
        <taxon>Arachis</taxon>
    </lineage>
</organism>
<evidence type="ECO:0000313" key="17">
    <source>
        <dbReference type="EMBL" id="RYR43368.1"/>
    </source>
</evidence>
<evidence type="ECO:0000256" key="9">
    <source>
        <dbReference type="ARBA" id="ARBA00022837"/>
    </source>
</evidence>
<dbReference type="Proteomes" id="UP000289738">
    <property type="component" value="Chromosome A08"/>
</dbReference>